<evidence type="ECO:0000256" key="1">
    <source>
        <dbReference type="SAM" id="MobiDB-lite"/>
    </source>
</evidence>
<feature type="signal peptide" evidence="2">
    <location>
        <begin position="1"/>
        <end position="25"/>
    </location>
</feature>
<evidence type="ECO:0000313" key="4">
    <source>
        <dbReference type="Proteomes" id="UP001164965"/>
    </source>
</evidence>
<keyword evidence="3" id="KW-0614">Plasmid</keyword>
<geneLocation type="plasmid" evidence="3 4">
    <name>unnamed1</name>
</geneLocation>
<proteinExistence type="predicted"/>
<keyword evidence="2" id="KW-0732">Signal</keyword>
<name>A0ABY6P5E0_9NOCA</name>
<accession>A0ABY6P5E0</accession>
<evidence type="ECO:0000256" key="2">
    <source>
        <dbReference type="SAM" id="SignalP"/>
    </source>
</evidence>
<organism evidence="3 4">
    <name type="scientific">Rhodococcus antarcticus</name>
    <dbReference type="NCBI Taxonomy" id="2987751"/>
    <lineage>
        <taxon>Bacteria</taxon>
        <taxon>Bacillati</taxon>
        <taxon>Actinomycetota</taxon>
        <taxon>Actinomycetes</taxon>
        <taxon>Mycobacteriales</taxon>
        <taxon>Nocardiaceae</taxon>
        <taxon>Rhodococcus</taxon>
    </lineage>
</organism>
<dbReference type="RefSeq" id="WP_265384985.1">
    <property type="nucleotide sequence ID" value="NZ_CP110616.1"/>
</dbReference>
<evidence type="ECO:0000313" key="3">
    <source>
        <dbReference type="EMBL" id="UZJ26881.1"/>
    </source>
</evidence>
<dbReference type="EMBL" id="CP110616">
    <property type="protein sequence ID" value="UZJ26881.1"/>
    <property type="molecule type" value="Genomic_DNA"/>
</dbReference>
<sequence length="207" mass="21086">MTIHRAALLAAATTVVLVVSGCSSAQITAAGGTETTPTTTGSSAAAAPPTVSRSVQPERSAPPVPTAVDPALAGVDRSSIDAVATAVVTAFTTANTATDTGPNDAAARTISLLTADYAAAIITTPPLRSPGARWNTWSAQGVRLTATVEPLADDRPADTTSTATRIYLVTQTPTTRTGQVLDPVVTVAYMGLRRDTSGWAVAQVEQR</sequence>
<gene>
    <name evidence="3" type="ORF">RHODO2019_17960</name>
</gene>
<evidence type="ECO:0008006" key="5">
    <source>
        <dbReference type="Google" id="ProtNLM"/>
    </source>
</evidence>
<feature type="region of interest" description="Disordered" evidence="1">
    <location>
        <begin position="29"/>
        <end position="67"/>
    </location>
</feature>
<dbReference type="PROSITE" id="PS51257">
    <property type="entry name" value="PROKAR_LIPOPROTEIN"/>
    <property type="match status" value="1"/>
</dbReference>
<feature type="compositionally biased region" description="Low complexity" evidence="1">
    <location>
        <begin position="29"/>
        <end position="50"/>
    </location>
</feature>
<reference evidence="3" key="1">
    <citation type="submission" date="2022-10" db="EMBL/GenBank/DDBJ databases">
        <title>Rhodococcus sp.75.</title>
        <authorList>
            <person name="Sun M."/>
        </authorList>
    </citation>
    <scope>NUCLEOTIDE SEQUENCE</scope>
    <source>
        <strain evidence="3">75</strain>
        <plasmid evidence="3">unnamed1</plasmid>
    </source>
</reference>
<protein>
    <recommendedName>
        <fullName evidence="5">Mce-associated membrane protein</fullName>
    </recommendedName>
</protein>
<feature type="chain" id="PRO_5046133118" description="Mce-associated membrane protein" evidence="2">
    <location>
        <begin position="26"/>
        <end position="207"/>
    </location>
</feature>
<dbReference type="Proteomes" id="UP001164965">
    <property type="component" value="Plasmid unnamed1"/>
</dbReference>
<keyword evidence="4" id="KW-1185">Reference proteome</keyword>